<keyword evidence="4" id="KW-0808">Transferase</keyword>
<dbReference type="PANTHER" id="PTHR40254">
    <property type="entry name" value="BLR0577 PROTEIN"/>
    <property type="match status" value="1"/>
</dbReference>
<feature type="domain" description="FAD-dependent urate hydroxylase HpyO/Asp monooxygenase CreE-like FAD/NAD(P)-binding" evidence="2">
    <location>
        <begin position="230"/>
        <end position="410"/>
    </location>
</feature>
<organism evidence="4 5">
    <name type="scientific">Flagellimonas maritima</name>
    <dbReference type="NCBI Taxonomy" id="1383885"/>
    <lineage>
        <taxon>Bacteria</taxon>
        <taxon>Pseudomonadati</taxon>
        <taxon>Bacteroidota</taxon>
        <taxon>Flavobacteriia</taxon>
        <taxon>Flavobacteriales</taxon>
        <taxon>Flavobacteriaceae</taxon>
        <taxon>Flagellimonas</taxon>
    </lineage>
</organism>
<accession>A0A2Z4LVP3</accession>
<dbReference type="InterPro" id="IPR052189">
    <property type="entry name" value="L-asp_N-monooxygenase_NS-form"/>
</dbReference>
<dbReference type="SUPFAM" id="SSF51971">
    <property type="entry name" value="Nucleotide-binding domain"/>
    <property type="match status" value="1"/>
</dbReference>
<feature type="binding site" evidence="1">
    <location>
        <position position="71"/>
    </location>
    <ligand>
        <name>substrate</name>
    </ligand>
</feature>
<keyword evidence="4" id="KW-0012">Acyltransferase</keyword>
<dbReference type="KEGG" id="spon:HME9304_02829"/>
<dbReference type="RefSeq" id="WP_112379153.1">
    <property type="nucleotide sequence ID" value="NZ_CP030104.1"/>
</dbReference>
<dbReference type="AlphaFoldDB" id="A0A2Z4LVP3"/>
<evidence type="ECO:0000259" key="3">
    <source>
        <dbReference type="Pfam" id="PF17836"/>
    </source>
</evidence>
<dbReference type="Pfam" id="PF17836">
    <property type="entry name" value="PglD_N"/>
    <property type="match status" value="1"/>
</dbReference>
<feature type="binding site" evidence="1">
    <location>
        <begin position="32"/>
        <end position="33"/>
    </location>
    <ligand>
        <name>substrate</name>
    </ligand>
</feature>
<dbReference type="PANTHER" id="PTHR40254:SF1">
    <property type="entry name" value="BLR0577 PROTEIN"/>
    <property type="match status" value="1"/>
</dbReference>
<feature type="domain" description="PglD N-terminal" evidence="3">
    <location>
        <begin position="5"/>
        <end position="81"/>
    </location>
</feature>
<dbReference type="InterPro" id="IPR011004">
    <property type="entry name" value="Trimer_LpxA-like_sf"/>
</dbReference>
<dbReference type="EMBL" id="CP030104">
    <property type="protein sequence ID" value="AWX45799.1"/>
    <property type="molecule type" value="Genomic_DNA"/>
</dbReference>
<dbReference type="InterPro" id="IPR038732">
    <property type="entry name" value="HpyO/CreE_NAD-binding"/>
</dbReference>
<evidence type="ECO:0000259" key="2">
    <source>
        <dbReference type="Pfam" id="PF13454"/>
    </source>
</evidence>
<dbReference type="SUPFAM" id="SSF51161">
    <property type="entry name" value="Trimeric LpxA-like enzymes"/>
    <property type="match status" value="1"/>
</dbReference>
<dbReference type="NCBIfam" id="TIGR03570">
    <property type="entry name" value="NeuD_NnaD"/>
    <property type="match status" value="1"/>
</dbReference>
<dbReference type="Gene3D" id="2.160.10.10">
    <property type="entry name" value="Hexapeptide repeat proteins"/>
    <property type="match status" value="1"/>
</dbReference>
<dbReference type="OrthoDB" id="9785911at2"/>
<dbReference type="InterPro" id="IPR020019">
    <property type="entry name" value="AcTrfase_PglD-like"/>
</dbReference>
<dbReference type="EC" id="2.3.1.-" evidence="4"/>
<sequence length="748" mass="83458">MENSVIIGAGTQGQVFASYLKEAGINLIGFIDDSQELEGKHILGIPVLGKYNDLFEDTLKNRVQNIYCPIGDNTIRSKYLSTLKKEGYNIPSFIHRSVSIAPDVILGEAIYMLAGNIVMPFTKIGSYLMVNQGSTIAHHVEVGEGVFISSGVNIGASMIVEDRAYIGMGVTAMTGIKKIGKDCLLGAGAVIIRDVPDYATVVGNPGRVIKIKNQTKNMDAIKKNYVYDMAFVGSGISTAFTLLQFLEKIKDVNLEKPIKIAVIEKSKDFYMGLPYGIRSGFSSLLITSLADFLPQPELDFFLKWLSNNKLWLLEEFKKDGGTLSKEWLKKHKEDIDNDQWEDLFIPRRFFGEYIKEKVLFQIEKAESKGKIKVNHISVIVNDIINNDGAYQIISEKEKIVSKKVILAIGSPPPRKIWSTDTDESKNNTGIKLFGDPYAVGINNTLKDIDDFLSERKDSPTNVLIIGANASALEMLYKINDDPKRVDHIHKFYFMSTLGIVPDAVEDETKGKKFSPKNLFSLQSSEHLTAEQIVHAAFADLDVAEAMKIGAATTVKPISEAFAKLLGSLEKEELENFACFAGNEIGRRQRCAGQHYSETVMNLKEEKRFEHIAGRFLGLAEQPDGTFKCRYLKTDTAKEEILDEPVNIVINCIGSELLDNQNIPSLYKNLISSETCIPNKSFRGFTVNNDFEVAPNFHVIGPLLAGNLIDDKPVWHVEHCGRIIWLSNLLSKKLSDYFLKPVLKETQIQ</sequence>
<evidence type="ECO:0000313" key="4">
    <source>
        <dbReference type="EMBL" id="AWX45799.1"/>
    </source>
</evidence>
<gene>
    <name evidence="4" type="ORF">HME9304_02829</name>
</gene>
<dbReference type="Pfam" id="PF13454">
    <property type="entry name" value="NAD_binding_9"/>
    <property type="match status" value="1"/>
</dbReference>
<name>A0A2Z4LVP3_9FLAO</name>
<evidence type="ECO:0000313" key="5">
    <source>
        <dbReference type="Proteomes" id="UP000248536"/>
    </source>
</evidence>
<dbReference type="CDD" id="cd03360">
    <property type="entry name" value="LbH_AT_putative"/>
    <property type="match status" value="1"/>
</dbReference>
<protein>
    <submittedName>
        <fullName evidence="4">Uncharacterized protein</fullName>
        <ecNumber evidence="4">2.3.1.-</ecNumber>
    </submittedName>
</protein>
<proteinExistence type="predicted"/>
<dbReference type="GO" id="GO:0016746">
    <property type="term" value="F:acyltransferase activity"/>
    <property type="evidence" value="ECO:0007669"/>
    <property type="project" value="UniProtKB-KW"/>
</dbReference>
<dbReference type="Gene3D" id="3.40.50.20">
    <property type="match status" value="1"/>
</dbReference>
<reference evidence="4 5" key="1">
    <citation type="submission" date="2018-06" db="EMBL/GenBank/DDBJ databases">
        <title>Spongiibacterium sp. HME9304 Genome sequencing and assembly.</title>
        <authorList>
            <person name="Kang H."/>
            <person name="Kim H."/>
            <person name="Joh K."/>
        </authorList>
    </citation>
    <scope>NUCLEOTIDE SEQUENCE [LARGE SCALE GENOMIC DNA]</scope>
    <source>
        <strain evidence="4 5">HME9304</strain>
    </source>
</reference>
<dbReference type="Proteomes" id="UP000248536">
    <property type="component" value="Chromosome"/>
</dbReference>
<evidence type="ECO:0000256" key="1">
    <source>
        <dbReference type="PIRSR" id="PIRSR620019-2"/>
    </source>
</evidence>
<dbReference type="InterPro" id="IPR041561">
    <property type="entry name" value="PglD_N"/>
</dbReference>
<keyword evidence="5" id="KW-1185">Reference proteome</keyword>